<evidence type="ECO:0000313" key="2">
    <source>
        <dbReference type="Proteomes" id="UP000574390"/>
    </source>
</evidence>
<evidence type="ECO:0000313" key="1">
    <source>
        <dbReference type="EMBL" id="KAF4701198.1"/>
    </source>
</evidence>
<organism evidence="1 2">
    <name type="scientific">Perkinsus olseni</name>
    <name type="common">Perkinsus atlanticus</name>
    <dbReference type="NCBI Taxonomy" id="32597"/>
    <lineage>
        <taxon>Eukaryota</taxon>
        <taxon>Sar</taxon>
        <taxon>Alveolata</taxon>
        <taxon>Perkinsozoa</taxon>
        <taxon>Perkinsea</taxon>
        <taxon>Perkinsida</taxon>
        <taxon>Perkinsidae</taxon>
        <taxon>Perkinsus</taxon>
    </lineage>
</organism>
<proteinExistence type="predicted"/>
<accession>A0A7J6PYR8</accession>
<comment type="caution">
    <text evidence="1">The sequence shown here is derived from an EMBL/GenBank/DDBJ whole genome shotgun (WGS) entry which is preliminary data.</text>
</comment>
<name>A0A7J6PYR8_PEROL</name>
<feature type="non-terminal residue" evidence="1">
    <location>
        <position position="1"/>
    </location>
</feature>
<sequence>ARLEADAEPKVATLIVRFTIRLLISPSSPTMLVKAASVFSVFFGPALVSARLARSAALRVDEGSRVPLLEASRIKSGIPDDLVEMAGEEAVEGCLVKGKINGKDSTMYMRVNEEGDTIIHHYDGDTSHLNKIRMLPGKFFPVTYDDGCEAYVDGIHSVWYTRDNKYRAAVDEASAGGAPIADAFVQNMFDKVITA</sequence>
<reference evidence="1 2" key="1">
    <citation type="submission" date="2020-04" db="EMBL/GenBank/DDBJ databases">
        <title>Perkinsus olseni comparative genomics.</title>
        <authorList>
            <person name="Bogema D.R."/>
        </authorList>
    </citation>
    <scope>NUCLEOTIDE SEQUENCE [LARGE SCALE GENOMIC DNA]</scope>
    <source>
        <strain evidence="1">ATCC PRA-205</strain>
    </source>
</reference>
<gene>
    <name evidence="1" type="ORF">FOZ62_025767</name>
</gene>
<protein>
    <submittedName>
        <fullName evidence="1">Uncharacterized protein</fullName>
    </submittedName>
</protein>
<dbReference type="AlphaFoldDB" id="A0A7J6PYR8"/>
<dbReference type="Proteomes" id="UP000574390">
    <property type="component" value="Unassembled WGS sequence"/>
</dbReference>
<dbReference type="EMBL" id="JABANM010033477">
    <property type="protein sequence ID" value="KAF4701198.1"/>
    <property type="molecule type" value="Genomic_DNA"/>
</dbReference>